<keyword evidence="2 6" id="KW-0812">Transmembrane</keyword>
<dbReference type="InParanoid" id="A0A1S3HVV5"/>
<dbReference type="GeneID" id="106158637"/>
<keyword evidence="4 6" id="KW-0472">Membrane</keyword>
<feature type="region of interest" description="Disordered" evidence="5">
    <location>
        <begin position="209"/>
        <end position="230"/>
    </location>
</feature>
<dbReference type="InterPro" id="IPR024129">
    <property type="entry name" value="Sphingomy_SMPD4"/>
</dbReference>
<proteinExistence type="predicted"/>
<protein>
    <submittedName>
        <fullName evidence="8">Sphingomyelin phosphodiesterase 4 isoform X1</fullName>
    </submittedName>
</protein>
<evidence type="ECO:0000256" key="6">
    <source>
        <dbReference type="SAM" id="Phobius"/>
    </source>
</evidence>
<dbReference type="GO" id="GO:0006685">
    <property type="term" value="P:sphingomyelin catabolic process"/>
    <property type="evidence" value="ECO:0007669"/>
    <property type="project" value="TreeGrafter"/>
</dbReference>
<dbReference type="GO" id="GO:0050290">
    <property type="term" value="F:sphingomyelin phosphodiesterase D activity"/>
    <property type="evidence" value="ECO:0007669"/>
    <property type="project" value="InterPro"/>
</dbReference>
<dbReference type="OrthoDB" id="10251508at2759"/>
<evidence type="ECO:0000256" key="1">
    <source>
        <dbReference type="ARBA" id="ARBA00004167"/>
    </source>
</evidence>
<evidence type="ECO:0000256" key="5">
    <source>
        <dbReference type="SAM" id="MobiDB-lite"/>
    </source>
</evidence>
<feature type="transmembrane region" description="Helical" evidence="6">
    <location>
        <begin position="801"/>
        <end position="820"/>
    </location>
</feature>
<dbReference type="AlphaFoldDB" id="A0A1S3HVV5"/>
<keyword evidence="3 6" id="KW-1133">Transmembrane helix</keyword>
<evidence type="ECO:0000313" key="7">
    <source>
        <dbReference type="Proteomes" id="UP000085678"/>
    </source>
</evidence>
<evidence type="ECO:0000256" key="2">
    <source>
        <dbReference type="ARBA" id="ARBA00022692"/>
    </source>
</evidence>
<evidence type="ECO:0000313" key="8">
    <source>
        <dbReference type="RefSeq" id="XP_013390165.1"/>
    </source>
</evidence>
<gene>
    <name evidence="8" type="primary">LOC106158637</name>
</gene>
<feature type="compositionally biased region" description="Low complexity" evidence="5">
    <location>
        <begin position="220"/>
        <end position="230"/>
    </location>
</feature>
<sequence length="829" mass="94926">MATSSPAGAVGVLTPVSVRVQQALLKPVHQRCQEIQHILEETSTKDLHQIFPYLVENIFGFNNQPGWGVGTIAKSTQQLDYDMMRQFLSPSGPLIRVVYRLQADPMCRYDFPLSCLPFPTRQMFEDNSYHGASHIPRQPSARSLSAFEFYFFHYFYLCVNPQQRSFFNWSNASEALFTSLLEDYLNCFLPLKGKIVSPMPTAASPIRSPVAHKTHLHRQSSTSGYHSSGSPGLKPLVSLLKSPHSPHHQVQQRSIPYQVSTTDPLDQEMWRSETFVEILVEFWLNQNSLDSPEQHGGIRQAMIDGYQRVLSYSDPYYNHFYREVFLPNSDQVRVVRMFIKHLHFFANSASPDLVLASYQAQNLSPLDEFKRNVIPQMVQKKLYVFLRHGFNHWPLDSSFRLLLETWLSYVQPWRYVDPNAIMKEKESKVDNKWFQFIVDNLLFYTHLFQEFLHRSQRMDLSSAKNAYMLFRVTKVFGLPNLRNMLEEAEHQMYESHHRLSRRGPQMDMGSSYLSHSNSVNTAAILSLQFAELEGPAFLYKPLFEEGTKKQIEYLLQQILHAKSTSSSTQKSSDGGGSGGLLSWLGYGALVDYNATRFTQTGFPEEDQSKLVFHLEQAARNLCNLFQLSMETVETMATSVTPPNANSSANKFSNQSLPPDFIESPTGPVLTQLGKYQLMNGLRKFEISYQGNPDLQPIRSYECAPLVRILHQVSSFLNSKFSDKIQNSYTRDDMVGKMTFILFSPPSEQKGKKSSFVASPTRTKDWTTPRISLRFLANYQTLGYLMGGYLFFYMFFGMGPVAFSFILMLGLLLSVFFRALVLPASKFKRS</sequence>
<keyword evidence="7" id="KW-1185">Reference proteome</keyword>
<dbReference type="STRING" id="7574.A0A1S3HVV5"/>
<dbReference type="GO" id="GO:0046513">
    <property type="term" value="P:ceramide biosynthetic process"/>
    <property type="evidence" value="ECO:0007669"/>
    <property type="project" value="TreeGrafter"/>
</dbReference>
<dbReference type="KEGG" id="lak:106158637"/>
<organism evidence="7 8">
    <name type="scientific">Lingula anatina</name>
    <name type="common">Brachiopod</name>
    <name type="synonym">Lingula unguis</name>
    <dbReference type="NCBI Taxonomy" id="7574"/>
    <lineage>
        <taxon>Eukaryota</taxon>
        <taxon>Metazoa</taxon>
        <taxon>Spiralia</taxon>
        <taxon>Lophotrochozoa</taxon>
        <taxon>Brachiopoda</taxon>
        <taxon>Linguliformea</taxon>
        <taxon>Lingulata</taxon>
        <taxon>Lingulida</taxon>
        <taxon>Linguloidea</taxon>
        <taxon>Lingulidae</taxon>
        <taxon>Lingula</taxon>
    </lineage>
</organism>
<dbReference type="GO" id="GO:0016020">
    <property type="term" value="C:membrane"/>
    <property type="evidence" value="ECO:0007669"/>
    <property type="project" value="UniProtKB-SubCell"/>
</dbReference>
<dbReference type="FunCoup" id="A0A1S3HVV5">
    <property type="interactions" value="2248"/>
</dbReference>
<dbReference type="Proteomes" id="UP000085678">
    <property type="component" value="Unplaced"/>
</dbReference>
<accession>A0A1S3HVV5</accession>
<name>A0A1S3HVV5_LINAN</name>
<evidence type="ECO:0000256" key="3">
    <source>
        <dbReference type="ARBA" id="ARBA00022989"/>
    </source>
</evidence>
<dbReference type="Pfam" id="PF14724">
    <property type="entry name" value="mit_SMPDase"/>
    <property type="match status" value="1"/>
</dbReference>
<dbReference type="PANTHER" id="PTHR12988:SF6">
    <property type="entry name" value="SPHINGOMYELIN PHOSPHODIESTERASE 4"/>
    <property type="match status" value="1"/>
</dbReference>
<dbReference type="GO" id="GO:0046475">
    <property type="term" value="P:glycerophospholipid catabolic process"/>
    <property type="evidence" value="ECO:0007669"/>
    <property type="project" value="TreeGrafter"/>
</dbReference>
<reference evidence="8" key="1">
    <citation type="submission" date="2025-08" db="UniProtKB">
        <authorList>
            <consortium name="RefSeq"/>
        </authorList>
    </citation>
    <scope>IDENTIFICATION</scope>
    <source>
        <tissue evidence="8">Gonads</tissue>
    </source>
</reference>
<comment type="subcellular location">
    <subcellularLocation>
        <location evidence="1">Membrane</location>
        <topology evidence="1">Single-pass membrane protein</topology>
    </subcellularLocation>
</comment>
<evidence type="ECO:0000256" key="4">
    <source>
        <dbReference type="ARBA" id="ARBA00023136"/>
    </source>
</evidence>
<dbReference type="PANTHER" id="PTHR12988">
    <property type="entry name" value="SPHINGOMYELIN PHOSPHODIESTERASE 4"/>
    <property type="match status" value="1"/>
</dbReference>
<dbReference type="RefSeq" id="XP_013390165.1">
    <property type="nucleotide sequence ID" value="XM_013534711.2"/>
</dbReference>